<dbReference type="EMBL" id="JACATZ010000001">
    <property type="protein sequence ID" value="NWJ46659.1"/>
    <property type="molecule type" value="Genomic_DNA"/>
</dbReference>
<evidence type="ECO:0000313" key="6">
    <source>
        <dbReference type="Proteomes" id="UP000521676"/>
    </source>
</evidence>
<dbReference type="Gene3D" id="2.30.42.10">
    <property type="match status" value="1"/>
</dbReference>
<dbReference type="PANTHER" id="PTHR43343:SF3">
    <property type="entry name" value="PROTEASE DO-LIKE 8, CHLOROPLASTIC"/>
    <property type="match status" value="1"/>
</dbReference>
<dbReference type="Gene3D" id="2.40.10.120">
    <property type="match status" value="1"/>
</dbReference>
<evidence type="ECO:0000313" key="7">
    <source>
        <dbReference type="Proteomes" id="UP001431572"/>
    </source>
</evidence>
<dbReference type="PRINTS" id="PR00834">
    <property type="entry name" value="PROTEASES2C"/>
</dbReference>
<dbReference type="InterPro" id="IPR001940">
    <property type="entry name" value="Peptidase_S1C"/>
</dbReference>
<name>A0A8T7M2H9_9CHLR</name>
<reference evidence="4 6" key="1">
    <citation type="submission" date="2020-06" db="EMBL/GenBank/DDBJ databases">
        <title>Anoxygenic phototrophic Chloroflexota member uses a Type I reaction center.</title>
        <authorList>
            <person name="Tsuji J.M."/>
            <person name="Shaw N.A."/>
            <person name="Nagashima S."/>
            <person name="Venkiteswaran J."/>
            <person name="Schiff S.L."/>
            <person name="Hanada S."/>
            <person name="Tank M."/>
            <person name="Neufeld J.D."/>
        </authorList>
    </citation>
    <scope>NUCLEOTIDE SEQUENCE [LARGE SCALE GENOMIC DNA]</scope>
    <source>
        <strain evidence="4">L227-S17</strain>
    </source>
</reference>
<dbReference type="Pfam" id="PF13365">
    <property type="entry name" value="Trypsin_2"/>
    <property type="match status" value="1"/>
</dbReference>
<dbReference type="Proteomes" id="UP001431572">
    <property type="component" value="Chromosome 1"/>
</dbReference>
<feature type="domain" description="PDZ" evidence="3">
    <location>
        <begin position="190"/>
        <end position="294"/>
    </location>
</feature>
<dbReference type="GO" id="GO:0004252">
    <property type="term" value="F:serine-type endopeptidase activity"/>
    <property type="evidence" value="ECO:0007669"/>
    <property type="project" value="InterPro"/>
</dbReference>
<dbReference type="InterPro" id="IPR051201">
    <property type="entry name" value="Chloro_Bact_Ser_Proteases"/>
</dbReference>
<dbReference type="InterPro" id="IPR009003">
    <property type="entry name" value="Peptidase_S1_PA"/>
</dbReference>
<dbReference type="EMBL" id="CP128399">
    <property type="protein sequence ID" value="WJW66029.1"/>
    <property type="molecule type" value="Genomic_DNA"/>
</dbReference>
<evidence type="ECO:0000313" key="5">
    <source>
        <dbReference type="EMBL" id="WJW66029.1"/>
    </source>
</evidence>
<organism evidence="4 6">
    <name type="scientific">Candidatus Chlorohelix allophototropha</name>
    <dbReference type="NCBI Taxonomy" id="3003348"/>
    <lineage>
        <taxon>Bacteria</taxon>
        <taxon>Bacillati</taxon>
        <taxon>Chloroflexota</taxon>
        <taxon>Chloroflexia</taxon>
        <taxon>Candidatus Chloroheliales</taxon>
        <taxon>Candidatus Chloroheliaceae</taxon>
        <taxon>Candidatus Chlorohelix</taxon>
    </lineage>
</organism>
<dbReference type="RefSeq" id="WP_341467912.1">
    <property type="nucleotide sequence ID" value="NZ_CP128399.1"/>
</dbReference>
<dbReference type="SMART" id="SM00228">
    <property type="entry name" value="PDZ"/>
    <property type="match status" value="1"/>
</dbReference>
<dbReference type="Pfam" id="PF13180">
    <property type="entry name" value="PDZ_2"/>
    <property type="match status" value="1"/>
</dbReference>
<evidence type="ECO:0000313" key="4">
    <source>
        <dbReference type="EMBL" id="NWJ46659.1"/>
    </source>
</evidence>
<dbReference type="AlphaFoldDB" id="A0A8T7M2H9"/>
<dbReference type="GO" id="GO:0006508">
    <property type="term" value="P:proteolysis"/>
    <property type="evidence" value="ECO:0007669"/>
    <property type="project" value="UniProtKB-KW"/>
</dbReference>
<dbReference type="InterPro" id="IPR001478">
    <property type="entry name" value="PDZ"/>
</dbReference>
<dbReference type="PANTHER" id="PTHR43343">
    <property type="entry name" value="PEPTIDASE S12"/>
    <property type="match status" value="1"/>
</dbReference>
<gene>
    <name evidence="4" type="ORF">HXX08_12330</name>
    <name evidence="5" type="ORF">OZ401_001811</name>
</gene>
<dbReference type="SUPFAM" id="SSF50156">
    <property type="entry name" value="PDZ domain-like"/>
    <property type="match status" value="1"/>
</dbReference>
<protein>
    <submittedName>
        <fullName evidence="4">Trypsin-like peptidase domain-containing protein</fullName>
    </submittedName>
</protein>
<dbReference type="SUPFAM" id="SSF50494">
    <property type="entry name" value="Trypsin-like serine proteases"/>
    <property type="match status" value="1"/>
</dbReference>
<evidence type="ECO:0000256" key="2">
    <source>
        <dbReference type="ARBA" id="ARBA00022801"/>
    </source>
</evidence>
<dbReference type="Proteomes" id="UP000521676">
    <property type="component" value="Unassembled WGS sequence"/>
</dbReference>
<sequence length="309" mass="31820">MALDIITKPSGSELANRISETLIQLFDQVKPGVVQVTGKGRGNGAGVVWRADGAILTNQHVVGNQDSGIEVHLPDGRKFEAQVVARDSTLDLALLTVAASDLPAVPVADSSQLRIGEMVFAIGHPWGIKDVVTAGIVSGLGTVTAPHNGRTATYIRSDVVLAPGNSGGPLLNAEGAVVGINAMIFGGDMSVSIPAHVAAEWVAGIPSRRVYLGVGVQPVELPETLKVGDWSERSAGLLVVATEKGGLAESHGVFVGDVLMEIAGTPVKDAESLRSALNLSQRGSSIRLGLLRGGTVLALDVNITDTAGQ</sequence>
<dbReference type="InterPro" id="IPR036034">
    <property type="entry name" value="PDZ_sf"/>
</dbReference>
<keyword evidence="7" id="KW-1185">Reference proteome</keyword>
<proteinExistence type="predicted"/>
<keyword evidence="2" id="KW-0378">Hydrolase</keyword>
<dbReference type="PROSITE" id="PS50106">
    <property type="entry name" value="PDZ"/>
    <property type="match status" value="1"/>
</dbReference>
<reference evidence="5" key="2">
    <citation type="journal article" date="2024" name="Nature">
        <title>Anoxygenic phototroph of the Chloroflexota uses a type I reaction centre.</title>
        <authorList>
            <person name="Tsuji J.M."/>
            <person name="Shaw N.A."/>
            <person name="Nagashima S."/>
            <person name="Venkiteswaran J.J."/>
            <person name="Schiff S.L."/>
            <person name="Watanabe T."/>
            <person name="Fukui M."/>
            <person name="Hanada S."/>
            <person name="Tank M."/>
            <person name="Neufeld J.D."/>
        </authorList>
    </citation>
    <scope>NUCLEOTIDE SEQUENCE</scope>
    <source>
        <strain evidence="5">L227-S17</strain>
    </source>
</reference>
<evidence type="ECO:0000259" key="3">
    <source>
        <dbReference type="PROSITE" id="PS50106"/>
    </source>
</evidence>
<evidence type="ECO:0000256" key="1">
    <source>
        <dbReference type="ARBA" id="ARBA00022670"/>
    </source>
</evidence>
<accession>A0A8T7M2H9</accession>
<keyword evidence="1" id="KW-0645">Protease</keyword>